<protein>
    <submittedName>
        <fullName evidence="2">Protein kinase activator (Mob2)</fullName>
    </submittedName>
</protein>
<dbReference type="InterPro" id="IPR036703">
    <property type="entry name" value="MOB_kinase_act_sf"/>
</dbReference>
<evidence type="ECO:0000313" key="3">
    <source>
        <dbReference type="Proteomes" id="UP000078340"/>
    </source>
</evidence>
<evidence type="ECO:0000256" key="1">
    <source>
        <dbReference type="PIRSR" id="PIRSR605301-1"/>
    </source>
</evidence>
<dbReference type="Gene3D" id="1.20.140.30">
    <property type="entry name" value="MOB kinase activator"/>
    <property type="match status" value="1"/>
</dbReference>
<dbReference type="EMBL" id="LSBI01000009">
    <property type="protein sequence ID" value="OAQ81326.1"/>
    <property type="molecule type" value="Genomic_DNA"/>
</dbReference>
<keyword evidence="1" id="KW-0479">Metal-binding</keyword>
<organism evidence="2 3">
    <name type="scientific">Purpureocillium lilacinum</name>
    <name type="common">Paecilomyces lilacinus</name>
    <dbReference type="NCBI Taxonomy" id="33203"/>
    <lineage>
        <taxon>Eukaryota</taxon>
        <taxon>Fungi</taxon>
        <taxon>Dikarya</taxon>
        <taxon>Ascomycota</taxon>
        <taxon>Pezizomycotina</taxon>
        <taxon>Sordariomycetes</taxon>
        <taxon>Hypocreomycetidae</taxon>
        <taxon>Hypocreales</taxon>
        <taxon>Ophiocordycipitaceae</taxon>
        <taxon>Purpureocillium</taxon>
    </lineage>
</organism>
<sequence>MARQENSAHQPLPLWLDSRYTKMIFKGNPMTLIVRPEVVDPGEWLWLNSIECYQVSYKLSRNQNEMVFLFAAPRIVRKCRRSFTWLDQNAIPVKLSAHHHITLTLRWMTKKIEDETLFPTDPRGAVSALYSRVAREANLAADSREEWLGRRSGFPKQFDITCQLMFRQMFRIYAHLYWNHFTDLYHLGLEKELNSCFSHFLLAATTHSMLRQHDLEPMQDLINLWAADGIFPVKSKLHENADLDRGKYLLHRGSTA</sequence>
<dbReference type="OMA" id="NIFEMNA"/>
<keyword evidence="2" id="KW-0418">Kinase</keyword>
<dbReference type="SMART" id="SM01388">
    <property type="entry name" value="Mob1_phocein"/>
    <property type="match status" value="1"/>
</dbReference>
<feature type="binding site" evidence="1">
    <location>
        <position position="180"/>
    </location>
    <ligand>
        <name>Zn(2+)</name>
        <dbReference type="ChEBI" id="CHEBI:29105"/>
    </ligand>
</feature>
<accession>A0A179GTP8</accession>
<keyword evidence="1" id="KW-0862">Zinc</keyword>
<dbReference type="STRING" id="33203.A0A179GTP8"/>
<dbReference type="SUPFAM" id="SSF101152">
    <property type="entry name" value="Mob1/phocein"/>
    <property type="match status" value="1"/>
</dbReference>
<dbReference type="GO" id="GO:0016301">
    <property type="term" value="F:kinase activity"/>
    <property type="evidence" value="ECO:0007669"/>
    <property type="project" value="UniProtKB-KW"/>
</dbReference>
<dbReference type="InterPro" id="IPR005301">
    <property type="entry name" value="MOB_kinase_act_fam"/>
</dbReference>
<gene>
    <name evidence="2" type="ORF">VFPFJ_09781</name>
</gene>
<dbReference type="Proteomes" id="UP000078340">
    <property type="component" value="Unassembled WGS sequence"/>
</dbReference>
<evidence type="ECO:0000313" key="2">
    <source>
        <dbReference type="EMBL" id="OAQ81326.1"/>
    </source>
</evidence>
<feature type="binding site" evidence="1">
    <location>
        <position position="175"/>
    </location>
    <ligand>
        <name>Zn(2+)</name>
        <dbReference type="ChEBI" id="CHEBI:29105"/>
    </ligand>
</feature>
<reference evidence="2 3" key="1">
    <citation type="submission" date="2016-02" db="EMBL/GenBank/DDBJ databases">
        <title>Biosynthesis of antibiotic leucinostatins and their inhibition on Phytophthora in bio-control Purpureocillium lilacinum.</title>
        <authorList>
            <person name="Wang G."/>
            <person name="Liu Z."/>
            <person name="Lin R."/>
            <person name="Li E."/>
            <person name="Mao Z."/>
            <person name="Ling J."/>
            <person name="Yin W."/>
            <person name="Xie B."/>
        </authorList>
    </citation>
    <scope>NUCLEOTIDE SEQUENCE [LARGE SCALE GENOMIC DNA]</scope>
    <source>
        <strain evidence="2">PLFJ-1</strain>
    </source>
</reference>
<dbReference type="Pfam" id="PF03637">
    <property type="entry name" value="Mob1_phocein"/>
    <property type="match status" value="2"/>
</dbReference>
<keyword evidence="2" id="KW-0808">Transferase</keyword>
<proteinExistence type="predicted"/>
<name>A0A179GTP8_PURLI</name>
<dbReference type="AlphaFoldDB" id="A0A179GTP8"/>
<comment type="caution">
    <text evidence="2">The sequence shown here is derived from an EMBL/GenBank/DDBJ whole genome shotgun (WGS) entry which is preliminary data.</text>
</comment>
<dbReference type="PANTHER" id="PTHR22599">
    <property type="entry name" value="MPS ONE BINDER KINASE ACTIVATOR-LIKE MOB"/>
    <property type="match status" value="1"/>
</dbReference>